<organism evidence="2">
    <name type="scientific">Salvia splendens</name>
    <name type="common">Scarlet sage</name>
    <dbReference type="NCBI Taxonomy" id="180675"/>
    <lineage>
        <taxon>Eukaryota</taxon>
        <taxon>Viridiplantae</taxon>
        <taxon>Streptophyta</taxon>
        <taxon>Embryophyta</taxon>
        <taxon>Tracheophyta</taxon>
        <taxon>Spermatophyta</taxon>
        <taxon>Magnoliopsida</taxon>
        <taxon>eudicotyledons</taxon>
        <taxon>Gunneridae</taxon>
        <taxon>Pentapetalae</taxon>
        <taxon>asterids</taxon>
        <taxon>lamiids</taxon>
        <taxon>Lamiales</taxon>
        <taxon>Lamiaceae</taxon>
        <taxon>Nepetoideae</taxon>
        <taxon>Mentheae</taxon>
        <taxon>Salviinae</taxon>
        <taxon>Salvia</taxon>
        <taxon>Salvia subgen. Calosphace</taxon>
        <taxon>core Calosphace</taxon>
    </lineage>
</organism>
<evidence type="ECO:0000313" key="2">
    <source>
        <dbReference type="EMBL" id="KAG6430554.1"/>
    </source>
</evidence>
<reference evidence="2" key="2">
    <citation type="submission" date="2020-08" db="EMBL/GenBank/DDBJ databases">
        <title>Plant Genome Project.</title>
        <authorList>
            <person name="Zhang R.-G."/>
        </authorList>
    </citation>
    <scope>NUCLEOTIDE SEQUENCE</scope>
    <source>
        <strain evidence="2">Huo1</strain>
        <tissue evidence="2">Leaf</tissue>
    </source>
</reference>
<reference evidence="2" key="1">
    <citation type="submission" date="2018-01" db="EMBL/GenBank/DDBJ databases">
        <authorList>
            <person name="Mao J.F."/>
        </authorList>
    </citation>
    <scope>NUCLEOTIDE SEQUENCE</scope>
    <source>
        <strain evidence="2">Huo1</strain>
        <tissue evidence="2">Leaf</tissue>
    </source>
</reference>
<feature type="region of interest" description="Disordered" evidence="1">
    <location>
        <begin position="57"/>
        <end position="76"/>
    </location>
</feature>
<dbReference type="EMBL" id="PNBA02000003">
    <property type="protein sequence ID" value="KAG6430554.1"/>
    <property type="molecule type" value="Genomic_DNA"/>
</dbReference>
<dbReference type="Proteomes" id="UP000298416">
    <property type="component" value="Unassembled WGS sequence"/>
</dbReference>
<sequence length="76" mass="8887">MYASVEETVVVDELMQILVECVKQADTEALQIRSLFHTDSAYSDDYFRSESEMMSSRELIVEEEEETSKKPERFKV</sequence>
<accession>A0A8X8YFM4</accession>
<evidence type="ECO:0000313" key="3">
    <source>
        <dbReference type="Proteomes" id="UP000298416"/>
    </source>
</evidence>
<name>A0A8X8YFM4_SALSN</name>
<keyword evidence="3" id="KW-1185">Reference proteome</keyword>
<dbReference type="AlphaFoldDB" id="A0A8X8YFM4"/>
<proteinExistence type="predicted"/>
<evidence type="ECO:0000256" key="1">
    <source>
        <dbReference type="SAM" id="MobiDB-lite"/>
    </source>
</evidence>
<comment type="caution">
    <text evidence="2">The sequence shown here is derived from an EMBL/GenBank/DDBJ whole genome shotgun (WGS) entry which is preliminary data.</text>
</comment>
<gene>
    <name evidence="2" type="ORF">SASPL_108624</name>
</gene>
<feature type="compositionally biased region" description="Basic and acidic residues" evidence="1">
    <location>
        <begin position="67"/>
        <end position="76"/>
    </location>
</feature>
<protein>
    <submittedName>
        <fullName evidence="2">Uncharacterized protein</fullName>
    </submittedName>
</protein>